<organism evidence="1 2">
    <name type="scientific">Oculimacula yallundae</name>
    <dbReference type="NCBI Taxonomy" id="86028"/>
    <lineage>
        <taxon>Eukaryota</taxon>
        <taxon>Fungi</taxon>
        <taxon>Dikarya</taxon>
        <taxon>Ascomycota</taxon>
        <taxon>Pezizomycotina</taxon>
        <taxon>Leotiomycetes</taxon>
        <taxon>Helotiales</taxon>
        <taxon>Ploettnerulaceae</taxon>
        <taxon>Oculimacula</taxon>
    </lineage>
</organism>
<keyword evidence="2" id="KW-1185">Reference proteome</keyword>
<proteinExistence type="predicted"/>
<reference evidence="1 2" key="1">
    <citation type="journal article" date="2024" name="Commun. Biol.">
        <title>Comparative genomic analysis of thermophilic fungi reveals convergent evolutionary adaptations and gene losses.</title>
        <authorList>
            <person name="Steindorff A.S."/>
            <person name="Aguilar-Pontes M.V."/>
            <person name="Robinson A.J."/>
            <person name="Andreopoulos B."/>
            <person name="LaButti K."/>
            <person name="Kuo A."/>
            <person name="Mondo S."/>
            <person name="Riley R."/>
            <person name="Otillar R."/>
            <person name="Haridas S."/>
            <person name="Lipzen A."/>
            <person name="Grimwood J."/>
            <person name="Schmutz J."/>
            <person name="Clum A."/>
            <person name="Reid I.D."/>
            <person name="Moisan M.C."/>
            <person name="Butler G."/>
            <person name="Nguyen T.T.M."/>
            <person name="Dewar K."/>
            <person name="Conant G."/>
            <person name="Drula E."/>
            <person name="Henrissat B."/>
            <person name="Hansel C."/>
            <person name="Singer S."/>
            <person name="Hutchinson M.I."/>
            <person name="de Vries R.P."/>
            <person name="Natvig D.O."/>
            <person name="Powell A.J."/>
            <person name="Tsang A."/>
            <person name="Grigoriev I.V."/>
        </authorList>
    </citation>
    <scope>NUCLEOTIDE SEQUENCE [LARGE SCALE GENOMIC DNA]</scope>
    <source>
        <strain evidence="1 2">CBS 494.80</strain>
    </source>
</reference>
<comment type="caution">
    <text evidence="1">The sequence shown here is derived from an EMBL/GenBank/DDBJ whole genome shotgun (WGS) entry which is preliminary data.</text>
</comment>
<evidence type="ECO:0000313" key="1">
    <source>
        <dbReference type="EMBL" id="KAL2066459.1"/>
    </source>
</evidence>
<sequence length="72" mass="8300">MRRDETRRELHRCLFKKLLGDSEAHVRNGHGNGTINLEEQLHARAVRPLREHGFHAHTIRGPCLDLASDLKI</sequence>
<dbReference type="EMBL" id="JAZHXI010000011">
    <property type="protein sequence ID" value="KAL2066459.1"/>
    <property type="molecule type" value="Genomic_DNA"/>
</dbReference>
<name>A0ABR4C951_9HELO</name>
<dbReference type="Proteomes" id="UP001595075">
    <property type="component" value="Unassembled WGS sequence"/>
</dbReference>
<evidence type="ECO:0000313" key="2">
    <source>
        <dbReference type="Proteomes" id="UP001595075"/>
    </source>
</evidence>
<gene>
    <name evidence="1" type="ORF">VTL71DRAFT_2530</name>
</gene>
<protein>
    <submittedName>
        <fullName evidence="1">Uncharacterized protein</fullName>
    </submittedName>
</protein>
<accession>A0ABR4C951</accession>